<dbReference type="GO" id="GO:0006302">
    <property type="term" value="P:double-strand break repair"/>
    <property type="evidence" value="ECO:0007669"/>
    <property type="project" value="TreeGrafter"/>
</dbReference>
<comment type="catalytic activity">
    <reaction evidence="15 17">
        <text>DNA(n) + a 2'-deoxyribonucleoside 5'-triphosphate = DNA(n+1) + diphosphate</text>
        <dbReference type="Rhea" id="RHEA:22508"/>
        <dbReference type="Rhea" id="RHEA-COMP:17339"/>
        <dbReference type="Rhea" id="RHEA-COMP:17340"/>
        <dbReference type="ChEBI" id="CHEBI:33019"/>
        <dbReference type="ChEBI" id="CHEBI:61560"/>
        <dbReference type="ChEBI" id="CHEBI:173112"/>
        <dbReference type="EC" id="2.7.7.7"/>
    </reaction>
</comment>
<keyword evidence="6 17" id="KW-0548">Nucleotidyltransferase</keyword>
<dbReference type="CDD" id="cd06139">
    <property type="entry name" value="DNA_polA_I_Ecoli_like_exo"/>
    <property type="match status" value="1"/>
</dbReference>
<dbReference type="Proteomes" id="UP000296201">
    <property type="component" value="Chromosome"/>
</dbReference>
<name>A0A4V1C8I4_9GAMM</name>
<dbReference type="GO" id="GO:0008408">
    <property type="term" value="F:3'-5' exonuclease activity"/>
    <property type="evidence" value="ECO:0007669"/>
    <property type="project" value="UniProtKB-UniRule"/>
</dbReference>
<comment type="function">
    <text evidence="17">In addition to polymerase activity, this DNA polymerase exhibits 3'-5' and 5'-3' exonuclease activity.</text>
</comment>
<evidence type="ECO:0000256" key="11">
    <source>
        <dbReference type="ARBA" id="ARBA00022839"/>
    </source>
</evidence>
<feature type="domain" description="DNA-directed DNA polymerase family A palm" evidence="22">
    <location>
        <begin position="698"/>
        <end position="904"/>
    </location>
</feature>
<evidence type="ECO:0000256" key="19">
    <source>
        <dbReference type="SAM" id="MobiDB-lite"/>
    </source>
</evidence>
<dbReference type="FunFam" id="3.30.420.10:FF:000026">
    <property type="entry name" value="DNA polymerase I"/>
    <property type="match status" value="1"/>
</dbReference>
<keyword evidence="14 17" id="KW-0234">DNA repair</keyword>
<evidence type="ECO:0000256" key="9">
    <source>
        <dbReference type="ARBA" id="ARBA00022763"/>
    </source>
</evidence>
<dbReference type="CDD" id="cd09898">
    <property type="entry name" value="H3TH_53EXO"/>
    <property type="match status" value="1"/>
</dbReference>
<dbReference type="InterPro" id="IPR019760">
    <property type="entry name" value="DNA-dir_DNA_pol_A_CS"/>
</dbReference>
<evidence type="ECO:0000256" key="7">
    <source>
        <dbReference type="ARBA" id="ARBA00022705"/>
    </source>
</evidence>
<dbReference type="InterPro" id="IPR001098">
    <property type="entry name" value="DNA-dir_DNA_pol_A_palm_dom"/>
</dbReference>
<keyword evidence="24" id="KW-1185">Reference proteome</keyword>
<evidence type="ECO:0000256" key="12">
    <source>
        <dbReference type="ARBA" id="ARBA00022932"/>
    </source>
</evidence>
<dbReference type="GO" id="GO:0008409">
    <property type="term" value="F:5'-3' exonuclease activity"/>
    <property type="evidence" value="ECO:0007669"/>
    <property type="project" value="UniProtKB-UniRule"/>
</dbReference>
<dbReference type="Gene3D" id="1.20.1060.10">
    <property type="entry name" value="Taq DNA Polymerase, Chain T, domain 4"/>
    <property type="match status" value="1"/>
</dbReference>
<evidence type="ECO:0000256" key="3">
    <source>
        <dbReference type="ARBA" id="ARBA00012417"/>
    </source>
</evidence>
<protein>
    <recommendedName>
        <fullName evidence="4 16">DNA polymerase I</fullName>
        <ecNumber evidence="3 16">2.7.7.7</ecNumber>
    </recommendedName>
</protein>
<evidence type="ECO:0000259" key="21">
    <source>
        <dbReference type="SMART" id="SM00475"/>
    </source>
</evidence>
<evidence type="ECO:0000256" key="4">
    <source>
        <dbReference type="ARBA" id="ARBA00020311"/>
    </source>
</evidence>
<dbReference type="RefSeq" id="WP_135794775.1">
    <property type="nucleotide sequence ID" value="NZ_CP032096.1"/>
</dbReference>
<evidence type="ECO:0000256" key="14">
    <source>
        <dbReference type="ARBA" id="ARBA00023204"/>
    </source>
</evidence>
<dbReference type="SMART" id="SM00279">
    <property type="entry name" value="HhH2"/>
    <property type="match status" value="1"/>
</dbReference>
<dbReference type="InterPro" id="IPR008918">
    <property type="entry name" value="HhH2"/>
</dbReference>
<comment type="similarity">
    <text evidence="1 17">Belongs to the DNA polymerase type-A family.</text>
</comment>
<keyword evidence="13 17" id="KW-0238">DNA-binding</keyword>
<sequence>MTQILPEFNPDSPFILVDGSSYLFRAFHAMPPLTNSKGHATGAIFGVINMIGKLLEQYQPERIAVVFDAKGKNFRHEMYEDYKAHRPPMPDELRIQIEPIHDIIKALGIPLLVIDGVEADDVMGTLAHQATQAKMDALLSTGDKDMAQLVNEHITLVNTMNDTLMTPDSVFEKFHVKPEQIIDYLALMGDSSDNIPGIPKCGPKTAAKWIAEYGSIENLIEHADEIKGKIGENLRANLEQLKLSQQLTTIRLDCDLPIALNDIKRHEADMEALEALFSEYDLRNWLTRVLKGELPFSKSSGRKAHSETVTNGQSKKAPNPASTTDTLEITSEPYETILDWTTFDAWLKKLEAADVFAIDTETTSLNAMEAKIVGVSFAYAEKNDQAWQNFAAYVPLTHDYDDAPEQLPLQEVLAKLKPLLENPAIKKVGQNFKYDWHIFKNVDIEVQGMAYDTMLESYCFNSVATRHNMDDLALTYLNHSTIQFKDIAGTGKKQKTFNQIELETASPYAAEDADITMQLHQTLLPKLQAEPTLNKVFEEIEMPLMPVLAKMERNGVLIDRQMLADQSYELGQKLTELEQKAHLIAGTPFNLNSSKQLQEVLFERLELPIVKKTPKGQPSTAEPVLVQLAEDGHEMPNLILEYRSLAKLKSTYTDSLPKQINEHTGRVHTSYQQAIASTGRLSSTEPNLQNIPIRSAEGRRIRQAFIAQPGYRLMAADYSQIELRIMAHLSGDASLLKAFAEGKDIHQATAAEIFNMPLEEVTSEQRRSAKAVNFGLIYGMSAFGLAKQLNISRGLAQEYINLYFARYPGVADYMESTKDNAKQTGYVETLMGRRLYLPDINAKNGQLRQYAERTAINAPMQGTAADIIKTAMVKMQQWLDQTDCDIKMLMQVHDELVFEVAEADMNQARKEIKTIMEAALKLDVPLIVEIGDGLNWDEAH</sequence>
<evidence type="ECO:0000256" key="17">
    <source>
        <dbReference type="RuleBase" id="RU004460"/>
    </source>
</evidence>
<evidence type="ECO:0000256" key="1">
    <source>
        <dbReference type="ARBA" id="ARBA00007705"/>
    </source>
</evidence>
<feature type="coiled-coil region" evidence="18">
    <location>
        <begin position="256"/>
        <end position="283"/>
    </location>
</feature>
<dbReference type="SUPFAM" id="SSF53098">
    <property type="entry name" value="Ribonuclease H-like"/>
    <property type="match status" value="1"/>
</dbReference>
<evidence type="ECO:0000256" key="18">
    <source>
        <dbReference type="SAM" id="Coils"/>
    </source>
</evidence>
<dbReference type="Gene3D" id="3.30.70.370">
    <property type="match status" value="1"/>
</dbReference>
<keyword evidence="9 17" id="KW-0227">DNA damage</keyword>
<dbReference type="Gene3D" id="1.10.150.20">
    <property type="entry name" value="5' to 3' exonuclease, C-terminal subdomain"/>
    <property type="match status" value="2"/>
</dbReference>
<dbReference type="SUPFAM" id="SSF88723">
    <property type="entry name" value="PIN domain-like"/>
    <property type="match status" value="1"/>
</dbReference>
<dbReference type="EMBL" id="CP032096">
    <property type="protein sequence ID" value="QBZ82014.1"/>
    <property type="molecule type" value="Genomic_DNA"/>
</dbReference>
<evidence type="ECO:0000313" key="23">
    <source>
        <dbReference type="EMBL" id="QBZ82014.1"/>
    </source>
</evidence>
<accession>A0A4V1C8I4</accession>
<dbReference type="GO" id="GO:0006261">
    <property type="term" value="P:DNA-templated DNA replication"/>
    <property type="evidence" value="ECO:0007669"/>
    <property type="project" value="UniProtKB-UniRule"/>
</dbReference>
<dbReference type="FunFam" id="1.10.150.20:FF:000002">
    <property type="entry name" value="DNA polymerase I"/>
    <property type="match status" value="1"/>
</dbReference>
<evidence type="ECO:0000256" key="10">
    <source>
        <dbReference type="ARBA" id="ARBA00022801"/>
    </source>
</evidence>
<dbReference type="Gene3D" id="3.30.420.10">
    <property type="entry name" value="Ribonuclease H-like superfamily/Ribonuclease H"/>
    <property type="match status" value="1"/>
</dbReference>
<evidence type="ECO:0000259" key="22">
    <source>
        <dbReference type="SMART" id="SM00482"/>
    </source>
</evidence>
<dbReference type="GO" id="GO:0003677">
    <property type="term" value="F:DNA binding"/>
    <property type="evidence" value="ECO:0007669"/>
    <property type="project" value="UniProtKB-UniRule"/>
</dbReference>
<dbReference type="InterPro" id="IPR020046">
    <property type="entry name" value="5-3_exonucl_a-hlix_arch_N"/>
</dbReference>
<keyword evidence="7 17" id="KW-0235">DNA replication</keyword>
<proteinExistence type="inferred from homology"/>
<dbReference type="SMART" id="SM00474">
    <property type="entry name" value="35EXOc"/>
    <property type="match status" value="1"/>
</dbReference>
<feature type="domain" description="5'-3' exonuclease" evidence="21">
    <location>
        <begin position="12"/>
        <end position="266"/>
    </location>
</feature>
<dbReference type="InterPro" id="IPR002562">
    <property type="entry name" value="3'-5'_exonuclease_dom"/>
</dbReference>
<dbReference type="Pfam" id="PF01612">
    <property type="entry name" value="DNA_pol_A_exo1"/>
    <property type="match status" value="1"/>
</dbReference>
<gene>
    <name evidence="17 23" type="primary">polA</name>
    <name evidence="23" type="ORF">GHNINEIG_00038</name>
</gene>
<dbReference type="FunFam" id="3.40.50.1010:FF:000001">
    <property type="entry name" value="DNA polymerase I"/>
    <property type="match status" value="1"/>
</dbReference>
<dbReference type="NCBIfam" id="TIGR00593">
    <property type="entry name" value="pola"/>
    <property type="match status" value="1"/>
</dbReference>
<dbReference type="SMART" id="SM00482">
    <property type="entry name" value="POLAc"/>
    <property type="match status" value="1"/>
</dbReference>
<dbReference type="PANTHER" id="PTHR10133">
    <property type="entry name" value="DNA POLYMERASE I"/>
    <property type="match status" value="1"/>
</dbReference>
<dbReference type="InterPro" id="IPR002298">
    <property type="entry name" value="DNA_polymerase_A"/>
</dbReference>
<dbReference type="FunFam" id="1.20.1060.10:FF:000001">
    <property type="entry name" value="DNA polymerase I"/>
    <property type="match status" value="1"/>
</dbReference>
<dbReference type="Pfam" id="PF00476">
    <property type="entry name" value="DNA_pol_A"/>
    <property type="match status" value="1"/>
</dbReference>
<dbReference type="EC" id="2.7.7.7" evidence="3 16"/>
<comment type="subunit">
    <text evidence="2">Single-chain monomer with multiple functions.</text>
</comment>
<evidence type="ECO:0000259" key="20">
    <source>
        <dbReference type="SMART" id="SM00474"/>
    </source>
</evidence>
<dbReference type="PANTHER" id="PTHR10133:SF27">
    <property type="entry name" value="DNA POLYMERASE NU"/>
    <property type="match status" value="1"/>
</dbReference>
<dbReference type="Gene3D" id="3.40.50.1010">
    <property type="entry name" value="5'-nuclease"/>
    <property type="match status" value="1"/>
</dbReference>
<dbReference type="InterPro" id="IPR018320">
    <property type="entry name" value="DNA_polymerase_1"/>
</dbReference>
<dbReference type="AlphaFoldDB" id="A0A4V1C8I4"/>
<dbReference type="OrthoDB" id="9806424at2"/>
<dbReference type="SUPFAM" id="SSF56672">
    <property type="entry name" value="DNA/RNA polymerases"/>
    <property type="match status" value="1"/>
</dbReference>
<evidence type="ECO:0000256" key="8">
    <source>
        <dbReference type="ARBA" id="ARBA00022722"/>
    </source>
</evidence>
<dbReference type="CDD" id="cd09859">
    <property type="entry name" value="PIN_53EXO"/>
    <property type="match status" value="1"/>
</dbReference>
<feature type="domain" description="3'-5' exonuclease" evidence="20">
    <location>
        <begin position="334"/>
        <end position="528"/>
    </location>
</feature>
<feature type="region of interest" description="Disordered" evidence="19">
    <location>
        <begin position="297"/>
        <end position="328"/>
    </location>
</feature>
<organism evidence="23 24">
    <name type="scientific">Hydrogenovibrio crunogenus</name>
    <dbReference type="NCBI Taxonomy" id="39765"/>
    <lineage>
        <taxon>Bacteria</taxon>
        <taxon>Pseudomonadati</taxon>
        <taxon>Pseudomonadota</taxon>
        <taxon>Gammaproteobacteria</taxon>
        <taxon>Thiotrichales</taxon>
        <taxon>Piscirickettsiaceae</taxon>
        <taxon>Hydrogenovibrio</taxon>
    </lineage>
</organism>
<dbReference type="InterPro" id="IPR012337">
    <property type="entry name" value="RNaseH-like_sf"/>
</dbReference>
<dbReference type="PROSITE" id="PS00447">
    <property type="entry name" value="DNA_POLYMERASE_A"/>
    <property type="match status" value="1"/>
</dbReference>
<dbReference type="PRINTS" id="PR00868">
    <property type="entry name" value="DNAPOLI"/>
</dbReference>
<evidence type="ECO:0000256" key="15">
    <source>
        <dbReference type="ARBA" id="ARBA00049244"/>
    </source>
</evidence>
<evidence type="ECO:0000313" key="24">
    <source>
        <dbReference type="Proteomes" id="UP000296201"/>
    </source>
</evidence>
<evidence type="ECO:0000256" key="6">
    <source>
        <dbReference type="ARBA" id="ARBA00022695"/>
    </source>
</evidence>
<evidence type="ECO:0000256" key="2">
    <source>
        <dbReference type="ARBA" id="ARBA00011541"/>
    </source>
</evidence>
<keyword evidence="10 17" id="KW-0378">Hydrolase</keyword>
<evidence type="ECO:0000256" key="5">
    <source>
        <dbReference type="ARBA" id="ARBA00022679"/>
    </source>
</evidence>
<evidence type="ECO:0000256" key="13">
    <source>
        <dbReference type="ARBA" id="ARBA00023125"/>
    </source>
</evidence>
<dbReference type="SUPFAM" id="SSF47807">
    <property type="entry name" value="5' to 3' exonuclease, C-terminal subdomain"/>
    <property type="match status" value="1"/>
</dbReference>
<dbReference type="InterPro" id="IPR020045">
    <property type="entry name" value="DNA_polI_H3TH"/>
</dbReference>
<dbReference type="Pfam" id="PF01367">
    <property type="entry name" value="5_3_exonuc"/>
    <property type="match status" value="1"/>
</dbReference>
<evidence type="ECO:0000256" key="16">
    <source>
        <dbReference type="NCBIfam" id="TIGR00593"/>
    </source>
</evidence>
<feature type="compositionally biased region" description="Polar residues" evidence="19">
    <location>
        <begin position="307"/>
        <end position="328"/>
    </location>
</feature>
<dbReference type="Pfam" id="PF02739">
    <property type="entry name" value="5_3_exonuc_N"/>
    <property type="match status" value="1"/>
</dbReference>
<dbReference type="InterPro" id="IPR043502">
    <property type="entry name" value="DNA/RNA_pol_sf"/>
</dbReference>
<dbReference type="GO" id="GO:0003887">
    <property type="term" value="F:DNA-directed DNA polymerase activity"/>
    <property type="evidence" value="ECO:0007669"/>
    <property type="project" value="UniProtKB-UniRule"/>
</dbReference>
<keyword evidence="5 17" id="KW-0808">Transferase</keyword>
<dbReference type="NCBIfam" id="NF004397">
    <property type="entry name" value="PRK05755.1"/>
    <property type="match status" value="1"/>
</dbReference>
<keyword evidence="11 17" id="KW-0269">Exonuclease</keyword>
<keyword evidence="12 17" id="KW-0239">DNA-directed DNA polymerase</keyword>
<reference evidence="23 24" key="1">
    <citation type="submission" date="2018-08" db="EMBL/GenBank/DDBJ databases">
        <title>Horizontal acquisition of hydrogen conversion ability and other habitat adaptations in Hydrogenovibrio crunogenus strains.</title>
        <authorList>
            <person name="Gonnella G."/>
            <person name="Adam N."/>
            <person name="Perner M."/>
        </authorList>
    </citation>
    <scope>NUCLEOTIDE SEQUENCE [LARGE SCALE GENOMIC DNA]</scope>
    <source>
        <strain evidence="23 24">SP-41</strain>
    </source>
</reference>
<dbReference type="CDD" id="cd08637">
    <property type="entry name" value="DNA_pol_A_pol_I_C"/>
    <property type="match status" value="1"/>
</dbReference>
<dbReference type="InterPro" id="IPR036279">
    <property type="entry name" value="5-3_exonuclease_C_sf"/>
</dbReference>
<dbReference type="InterPro" id="IPR036397">
    <property type="entry name" value="RNaseH_sf"/>
</dbReference>
<dbReference type="InterPro" id="IPR002421">
    <property type="entry name" value="5-3_exonuclease"/>
</dbReference>
<dbReference type="FunFam" id="1.10.150.20:FF:000003">
    <property type="entry name" value="DNA polymerase I"/>
    <property type="match status" value="1"/>
</dbReference>
<dbReference type="SMART" id="SM00475">
    <property type="entry name" value="53EXOc"/>
    <property type="match status" value="1"/>
</dbReference>
<keyword evidence="18" id="KW-0175">Coiled coil</keyword>
<dbReference type="InterPro" id="IPR029060">
    <property type="entry name" value="PIN-like_dom_sf"/>
</dbReference>
<keyword evidence="8" id="KW-0540">Nuclease</keyword>